<evidence type="ECO:0000256" key="3">
    <source>
        <dbReference type="ARBA" id="ARBA00023125"/>
    </source>
</evidence>
<dbReference type="InterPro" id="IPR025708">
    <property type="entry name" value="HSP15"/>
</dbReference>
<evidence type="ECO:0000256" key="1">
    <source>
        <dbReference type="ARBA" id="ARBA00008396"/>
    </source>
</evidence>
<proteinExistence type="inferred from homology"/>
<evidence type="ECO:0000313" key="7">
    <source>
        <dbReference type="EMBL" id="MEX0468362.1"/>
    </source>
</evidence>
<evidence type="ECO:0000259" key="6">
    <source>
        <dbReference type="SMART" id="SM00363"/>
    </source>
</evidence>
<dbReference type="PIRSF" id="PIRSF016821">
    <property type="entry name" value="HSP15"/>
    <property type="match status" value="1"/>
</dbReference>
<dbReference type="RefSeq" id="WP_367958134.1">
    <property type="nucleotide sequence ID" value="NZ_JBAKFK010000001.1"/>
</dbReference>
<sequence>MSAADSVRLDRWLWAARFFKTRRLAVDAIKAGKVSVDGVRAKPARAVKTGQRLDIRKGAVTFSVDVDALSDQRGPANTAETLYTETPQSRERRAQQRAELRAASAAQPRPMHRPERRSRRELAAFKRGGSQ</sequence>
<keyword evidence="2 4" id="KW-0694">RNA-binding</keyword>
<dbReference type="InterPro" id="IPR036986">
    <property type="entry name" value="S4_RNA-bd_sf"/>
</dbReference>
<evidence type="ECO:0000256" key="4">
    <source>
        <dbReference type="PIRNR" id="PIRNR016821"/>
    </source>
</evidence>
<feature type="compositionally biased region" description="Basic and acidic residues" evidence="5">
    <location>
        <begin position="88"/>
        <end position="100"/>
    </location>
</feature>
<evidence type="ECO:0000313" key="8">
    <source>
        <dbReference type="Proteomes" id="UP001556709"/>
    </source>
</evidence>
<keyword evidence="8" id="KW-1185">Reference proteome</keyword>
<name>A0ABV3T9R4_9GAMM</name>
<dbReference type="EMBL" id="JBAKFM010000001">
    <property type="protein sequence ID" value="MEX0468362.1"/>
    <property type="molecule type" value="Genomic_DNA"/>
</dbReference>
<dbReference type="InterPro" id="IPR002942">
    <property type="entry name" value="S4_RNA-bd"/>
</dbReference>
<dbReference type="CDD" id="cd00165">
    <property type="entry name" value="S4"/>
    <property type="match status" value="1"/>
</dbReference>
<reference evidence="7 8" key="1">
    <citation type="submission" date="2024-02" db="EMBL/GenBank/DDBJ databases">
        <title>New especies of Spiribacter isolated from saline water.</title>
        <authorList>
            <person name="Leon M.J."/>
            <person name="De La Haba R."/>
            <person name="Sanchez-Porro C."/>
            <person name="Ventosa A."/>
        </authorList>
    </citation>
    <scope>NUCLEOTIDE SEQUENCE [LARGE SCALE GENOMIC DNA]</scope>
    <source>
        <strain evidence="8">ag22IC6-390</strain>
    </source>
</reference>
<comment type="similarity">
    <text evidence="1 4">Belongs to the HSP15 family.</text>
</comment>
<dbReference type="SMART" id="SM00363">
    <property type="entry name" value="S4"/>
    <property type="match status" value="1"/>
</dbReference>
<feature type="domain" description="RNA-binding S4" evidence="6">
    <location>
        <begin position="7"/>
        <end position="64"/>
    </location>
</feature>
<dbReference type="Gene3D" id="3.10.290.10">
    <property type="entry name" value="RNA-binding S4 domain"/>
    <property type="match status" value="1"/>
</dbReference>
<organism evidence="7 8">
    <name type="scientific">Spiribacter pallidus</name>
    <dbReference type="NCBI Taxonomy" id="1987936"/>
    <lineage>
        <taxon>Bacteria</taxon>
        <taxon>Pseudomonadati</taxon>
        <taxon>Pseudomonadota</taxon>
        <taxon>Gammaproteobacteria</taxon>
        <taxon>Chromatiales</taxon>
        <taxon>Ectothiorhodospiraceae</taxon>
        <taxon>Spiribacter</taxon>
    </lineage>
</organism>
<evidence type="ECO:0000256" key="2">
    <source>
        <dbReference type="ARBA" id="ARBA00022884"/>
    </source>
</evidence>
<keyword evidence="3 4" id="KW-0238">DNA-binding</keyword>
<gene>
    <name evidence="7" type="ORF">V6X73_01250</name>
</gene>
<feature type="region of interest" description="Disordered" evidence="5">
    <location>
        <begin position="71"/>
        <end position="131"/>
    </location>
</feature>
<evidence type="ECO:0000256" key="5">
    <source>
        <dbReference type="SAM" id="MobiDB-lite"/>
    </source>
</evidence>
<protein>
    <recommendedName>
        <fullName evidence="4">Heat shock protein 15</fullName>
    </recommendedName>
</protein>
<comment type="caution">
    <text evidence="7">The sequence shown here is derived from an EMBL/GenBank/DDBJ whole genome shotgun (WGS) entry which is preliminary data.</text>
</comment>
<accession>A0ABV3T9R4</accession>
<dbReference type="PROSITE" id="PS50889">
    <property type="entry name" value="S4"/>
    <property type="match status" value="1"/>
</dbReference>
<dbReference type="SUPFAM" id="SSF55174">
    <property type="entry name" value="Alpha-L RNA-binding motif"/>
    <property type="match status" value="1"/>
</dbReference>
<dbReference type="Proteomes" id="UP001556709">
    <property type="component" value="Unassembled WGS sequence"/>
</dbReference>
<dbReference type="Pfam" id="PF01479">
    <property type="entry name" value="S4"/>
    <property type="match status" value="1"/>
</dbReference>